<dbReference type="RefSeq" id="WP_094025204.1">
    <property type="nucleotide sequence ID" value="NZ_NGAF01000003.1"/>
</dbReference>
<dbReference type="PANTHER" id="PTHR43727:SF2">
    <property type="entry name" value="GROUP IV DECARBOXYLASE"/>
    <property type="match status" value="1"/>
</dbReference>
<dbReference type="AlphaFoldDB" id="A0A231HAY8"/>
<evidence type="ECO:0000313" key="7">
    <source>
        <dbReference type="Proteomes" id="UP000215506"/>
    </source>
</evidence>
<keyword evidence="2" id="KW-0210">Decarboxylase</keyword>
<evidence type="ECO:0000313" key="6">
    <source>
        <dbReference type="EMBL" id="OXR45992.1"/>
    </source>
</evidence>
<dbReference type="GO" id="GO:0008836">
    <property type="term" value="F:diaminopimelate decarboxylase activity"/>
    <property type="evidence" value="ECO:0007669"/>
    <property type="project" value="UniProtKB-EC"/>
</dbReference>
<dbReference type="EMBL" id="NGAF01000003">
    <property type="protein sequence ID" value="OXR45992.1"/>
    <property type="molecule type" value="Genomic_DNA"/>
</dbReference>
<feature type="domain" description="Orn/DAP/Arg decarboxylase 2 N-terminal" evidence="5">
    <location>
        <begin position="56"/>
        <end position="260"/>
    </location>
</feature>
<dbReference type="Gene3D" id="2.40.37.10">
    <property type="entry name" value="Lyase, Ornithine Decarboxylase, Chain A, domain 1"/>
    <property type="match status" value="1"/>
</dbReference>
<dbReference type="EC" id="4.1.1.20" evidence="6"/>
<protein>
    <submittedName>
        <fullName evidence="6">Diaminopimelate decarboxylase</fullName>
        <ecNumber evidence="6">4.1.1.20</ecNumber>
    </submittedName>
</protein>
<proteinExistence type="predicted"/>
<dbReference type="SUPFAM" id="SSF50621">
    <property type="entry name" value="Alanine racemase C-terminal domain-like"/>
    <property type="match status" value="1"/>
</dbReference>
<organism evidence="6 7">
    <name type="scientific">Nocardia cerradoensis</name>
    <dbReference type="NCBI Taxonomy" id="85688"/>
    <lineage>
        <taxon>Bacteria</taxon>
        <taxon>Bacillati</taxon>
        <taxon>Actinomycetota</taxon>
        <taxon>Actinomycetes</taxon>
        <taxon>Mycobacteriales</taxon>
        <taxon>Nocardiaceae</taxon>
        <taxon>Nocardia</taxon>
    </lineage>
</organism>
<feature type="modified residue" description="N6-(pyridoxal phosphate)lysine" evidence="4">
    <location>
        <position position="69"/>
    </location>
</feature>
<evidence type="ECO:0000256" key="3">
    <source>
        <dbReference type="ARBA" id="ARBA00022898"/>
    </source>
</evidence>
<dbReference type="InterPro" id="IPR009006">
    <property type="entry name" value="Ala_racemase/Decarboxylase_C"/>
</dbReference>
<gene>
    <name evidence="6" type="primary">lysA_2</name>
    <name evidence="6" type="ORF">B7C42_02285</name>
</gene>
<keyword evidence="3 4" id="KW-0663">Pyridoxal phosphate</keyword>
<dbReference type="InterPro" id="IPR022653">
    <property type="entry name" value="De-COase2_pyr-phos_BS"/>
</dbReference>
<feature type="active site" description="Proton donor" evidence="4">
    <location>
        <position position="411"/>
    </location>
</feature>
<dbReference type="Proteomes" id="UP000215506">
    <property type="component" value="Unassembled WGS sequence"/>
</dbReference>
<dbReference type="InterPro" id="IPR022644">
    <property type="entry name" value="De-COase2_N"/>
</dbReference>
<dbReference type="PRINTS" id="PR01179">
    <property type="entry name" value="ODADCRBXLASE"/>
</dbReference>
<dbReference type="PROSITE" id="PS00878">
    <property type="entry name" value="ODR_DC_2_1"/>
    <property type="match status" value="1"/>
</dbReference>
<dbReference type="SUPFAM" id="SSF51419">
    <property type="entry name" value="PLP-binding barrel"/>
    <property type="match status" value="1"/>
</dbReference>
<dbReference type="InterPro" id="IPR000183">
    <property type="entry name" value="Orn/DAP/Arg_de-COase"/>
</dbReference>
<dbReference type="GO" id="GO:0009089">
    <property type="term" value="P:lysine biosynthetic process via diaminopimelate"/>
    <property type="evidence" value="ECO:0007669"/>
    <property type="project" value="TreeGrafter"/>
</dbReference>
<dbReference type="Gene3D" id="3.20.20.10">
    <property type="entry name" value="Alanine racemase"/>
    <property type="match status" value="1"/>
</dbReference>
<sequence length="482" mass="51609">MSAPPALPALLHPLVRAYLDCPHALTAAVARFGTPAHLLFPQVCLDNLRQLRAVAMRHRLRHRICYAHKVNHSRALLATAHHAGIGVDVASAQELAAARDVGFAPGDIEVTGPKGRRLLRALAGSGVTVNVDNPWELRELTALADPSAPIPVLLRLSGFPGPGGQVAVSRFGIGPAEVAEQLTLLAHCRDRIILRGFAFHLDSGEIGERVRAVEACLDWIERAYAHGLAPTVLDIGGGFRQVFTADADRFDHYTLALRESMVGRGEPMSWAGNTFGYTVDDTGAHGIPVFHKYANTMSGPRMLDDLLAAPLPAHGGQPLARVLADNLLELWCEPGKALADHAGITVAGVEFVKRTADGSIVVTVDIGRDSITPADQEVMVDPLLLPGPESADRAAEDPGGPVGVYIGGHLCLERDLISNHKVWLPRLPQPGDLLVFPNTGAYHMDLSAARASMHPLPPKLAVTYRDDDFHVVPDADHRPGGL</sequence>
<keyword evidence="6" id="KW-0456">Lyase</keyword>
<keyword evidence="7" id="KW-1185">Reference proteome</keyword>
<evidence type="ECO:0000256" key="1">
    <source>
        <dbReference type="ARBA" id="ARBA00001933"/>
    </source>
</evidence>
<dbReference type="PANTHER" id="PTHR43727">
    <property type="entry name" value="DIAMINOPIMELATE DECARBOXYLASE"/>
    <property type="match status" value="1"/>
</dbReference>
<dbReference type="Pfam" id="PF02784">
    <property type="entry name" value="Orn_Arg_deC_N"/>
    <property type="match status" value="1"/>
</dbReference>
<reference evidence="6 7" key="1">
    <citation type="submission" date="2017-07" db="EMBL/GenBank/DDBJ databases">
        <title>First draft Genome Sequence of Nocardia cerradoensis isolated from human infection.</title>
        <authorList>
            <person name="Carrasco G."/>
        </authorList>
    </citation>
    <scope>NUCLEOTIDE SEQUENCE [LARGE SCALE GENOMIC DNA]</scope>
    <source>
        <strain evidence="6 7">CNM20130759</strain>
    </source>
</reference>
<evidence type="ECO:0000256" key="2">
    <source>
        <dbReference type="ARBA" id="ARBA00022793"/>
    </source>
</evidence>
<comment type="caution">
    <text evidence="6">The sequence shown here is derived from an EMBL/GenBank/DDBJ whole genome shotgun (WGS) entry which is preliminary data.</text>
</comment>
<accession>A0A231HAY8</accession>
<evidence type="ECO:0000259" key="5">
    <source>
        <dbReference type="Pfam" id="PF02784"/>
    </source>
</evidence>
<evidence type="ECO:0000256" key="4">
    <source>
        <dbReference type="PIRSR" id="PIRSR600183-50"/>
    </source>
</evidence>
<name>A0A231HAY8_9NOCA</name>
<comment type="cofactor">
    <cofactor evidence="1 4">
        <name>pyridoxal 5'-phosphate</name>
        <dbReference type="ChEBI" id="CHEBI:597326"/>
    </cofactor>
</comment>
<dbReference type="InterPro" id="IPR029066">
    <property type="entry name" value="PLP-binding_barrel"/>
</dbReference>